<organism evidence="1 2">
    <name type="scientific">Roseibium sediminicola</name>
    <dbReference type="NCBI Taxonomy" id="2933272"/>
    <lineage>
        <taxon>Bacteria</taxon>
        <taxon>Pseudomonadati</taxon>
        <taxon>Pseudomonadota</taxon>
        <taxon>Alphaproteobacteria</taxon>
        <taxon>Hyphomicrobiales</taxon>
        <taxon>Stappiaceae</taxon>
        <taxon>Roseibium</taxon>
    </lineage>
</organism>
<sequence>MRRPAFWLAVAFFMLLVAGFVAGARVTDDYLANAIPTTRFDVQGDTLVLSGEINALTLGSVDN</sequence>
<name>A0ABT0GUJ8_9HYPH</name>
<proteinExistence type="predicted"/>
<gene>
    <name evidence="1" type="ORF">M0H32_10005</name>
</gene>
<dbReference type="RefSeq" id="WP_248153469.1">
    <property type="nucleotide sequence ID" value="NZ_JALNMJ010000005.1"/>
</dbReference>
<evidence type="ECO:0008006" key="3">
    <source>
        <dbReference type="Google" id="ProtNLM"/>
    </source>
</evidence>
<dbReference type="Proteomes" id="UP001431221">
    <property type="component" value="Unassembled WGS sequence"/>
</dbReference>
<accession>A0ABT0GUJ8</accession>
<reference evidence="1" key="1">
    <citation type="submission" date="2022-04" db="EMBL/GenBank/DDBJ databases">
        <title>Roseibium sp. CAU 1639 isolated from mud.</title>
        <authorList>
            <person name="Kim W."/>
        </authorList>
    </citation>
    <scope>NUCLEOTIDE SEQUENCE</scope>
    <source>
        <strain evidence="1">CAU 1639</strain>
    </source>
</reference>
<dbReference type="EMBL" id="JALNMJ010000005">
    <property type="protein sequence ID" value="MCK7612493.1"/>
    <property type="molecule type" value="Genomic_DNA"/>
</dbReference>
<evidence type="ECO:0000313" key="1">
    <source>
        <dbReference type="EMBL" id="MCK7612493.1"/>
    </source>
</evidence>
<comment type="caution">
    <text evidence="1">The sequence shown here is derived from an EMBL/GenBank/DDBJ whole genome shotgun (WGS) entry which is preliminary data.</text>
</comment>
<protein>
    <recommendedName>
        <fullName evidence="3">BON domain-containing protein</fullName>
    </recommendedName>
</protein>
<keyword evidence="2" id="KW-1185">Reference proteome</keyword>
<evidence type="ECO:0000313" key="2">
    <source>
        <dbReference type="Proteomes" id="UP001431221"/>
    </source>
</evidence>